<evidence type="ECO:0000256" key="1">
    <source>
        <dbReference type="ARBA" id="ARBA00023002"/>
    </source>
</evidence>
<evidence type="ECO:0000256" key="2">
    <source>
        <dbReference type="ARBA" id="ARBA00023027"/>
    </source>
</evidence>
<dbReference type="Gene3D" id="1.10.1040.10">
    <property type="entry name" value="N-(1-d-carboxylethyl)-l-norvaline Dehydrogenase, domain 2"/>
    <property type="match status" value="1"/>
</dbReference>
<dbReference type="PROSITE" id="PS00974">
    <property type="entry name" value="MANNITOL_DHGENASE"/>
    <property type="match status" value="1"/>
</dbReference>
<dbReference type="InterPro" id="IPR013328">
    <property type="entry name" value="6PGD_dom2"/>
</dbReference>
<dbReference type="EMBL" id="RFLX01000001">
    <property type="protein sequence ID" value="RMI26968.1"/>
    <property type="molecule type" value="Genomic_DNA"/>
</dbReference>
<dbReference type="InterPro" id="IPR036291">
    <property type="entry name" value="NAD(P)-bd_dom_sf"/>
</dbReference>
<keyword evidence="6" id="KW-1185">Reference proteome</keyword>
<dbReference type="InterPro" id="IPR000669">
    <property type="entry name" value="Mannitol_DH"/>
</dbReference>
<feature type="domain" description="Mannitol dehydrogenase C-terminal" evidence="4">
    <location>
        <begin position="287"/>
        <end position="477"/>
    </location>
</feature>
<dbReference type="PANTHER" id="PTHR43362">
    <property type="entry name" value="MANNITOL DEHYDROGENASE DSF1-RELATED"/>
    <property type="match status" value="1"/>
</dbReference>
<keyword evidence="2" id="KW-0520">NAD</keyword>
<name>A0ABX9VRV5_9PROT</name>
<dbReference type="Proteomes" id="UP000274097">
    <property type="component" value="Unassembled WGS sequence"/>
</dbReference>
<dbReference type="PRINTS" id="PR00084">
    <property type="entry name" value="MTLDHDRGNASE"/>
</dbReference>
<feature type="domain" description="Mannitol dehydrogenase N-terminal" evidence="3">
    <location>
        <begin position="34"/>
        <end position="279"/>
    </location>
</feature>
<accession>A0ABX9VRV5</accession>
<evidence type="ECO:0000313" key="5">
    <source>
        <dbReference type="EMBL" id="RMI26968.1"/>
    </source>
</evidence>
<dbReference type="InterPro" id="IPR008927">
    <property type="entry name" value="6-PGluconate_DH-like_C_sf"/>
</dbReference>
<gene>
    <name evidence="5" type="ORF">EBE87_00850</name>
</gene>
<dbReference type="Pfam" id="PF01232">
    <property type="entry name" value="Mannitol_dh"/>
    <property type="match status" value="1"/>
</dbReference>
<evidence type="ECO:0000259" key="3">
    <source>
        <dbReference type="Pfam" id="PF01232"/>
    </source>
</evidence>
<organism evidence="5 6">
    <name type="scientific">Teichococcus wenyumeiae</name>
    <dbReference type="NCBI Taxonomy" id="2478470"/>
    <lineage>
        <taxon>Bacteria</taxon>
        <taxon>Pseudomonadati</taxon>
        <taxon>Pseudomonadota</taxon>
        <taxon>Alphaproteobacteria</taxon>
        <taxon>Acetobacterales</taxon>
        <taxon>Roseomonadaceae</taxon>
        <taxon>Roseomonas</taxon>
    </lineage>
</organism>
<dbReference type="InterPro" id="IPR050988">
    <property type="entry name" value="Mannitol_DH/Oxidoreductase"/>
</dbReference>
<evidence type="ECO:0000259" key="4">
    <source>
        <dbReference type="Pfam" id="PF08125"/>
    </source>
</evidence>
<sequence length="495" mass="53110">MTAAASPRLSAASLDSLPAGTRRPGYDRAAQGIGIVHLGLGAFHRAHQAVYTDDRLEAGETGWGICGLSLRSPAVREALAPQDGLYTVLTRGPGGDEARIIGSVLEALTVPEQPDLALARLADPATRVISLTVTEKAYCRDSSGALDERHPDIRHDLEGQGTPRSVPGLLAAALRRRAGTGAGAVTLMTCDNLPDNGRTLERVLRRFVELRDPSLAGWMAENVSFPATMVDRIVPATTDADRAAIAALGYEDAWPIVAEPFSQWVIEDRFIRGRPEWEKAGALMVEDVHAYELMKLRCLNGAHSSLAYLGSLAGIETVSEAMAEPLLADFLKVLWVRDVIPTLPPVPGIDLPGYTAQLEDRFRNPAIRHRLLQIAMDGSQKLPQRLLRPAAERLAQGEVPRRIALAVAAWMLFLLGEDETGGSHRIDDPIGEKLSAIARGAGRDAAALSQALFALPEVFDPALAAHEGFRAAVREALALLLRDGVRGALRATLAA</sequence>
<comment type="caution">
    <text evidence="5">The sequence shown here is derived from an EMBL/GenBank/DDBJ whole genome shotgun (WGS) entry which is preliminary data.</text>
</comment>
<evidence type="ECO:0000313" key="6">
    <source>
        <dbReference type="Proteomes" id="UP000274097"/>
    </source>
</evidence>
<dbReference type="InterPro" id="IPR023027">
    <property type="entry name" value="Mannitol_DH_CS"/>
</dbReference>
<dbReference type="InterPro" id="IPR013131">
    <property type="entry name" value="Mannitol_DH_N"/>
</dbReference>
<reference evidence="5 6" key="1">
    <citation type="submission" date="2018-10" db="EMBL/GenBank/DDBJ databases">
        <title>Roseomonas sp. nov., isolated from feces of Tibetan antelopes in the Qinghai-Tibet plateau, China.</title>
        <authorList>
            <person name="Tian Z."/>
        </authorList>
    </citation>
    <scope>NUCLEOTIDE SEQUENCE [LARGE SCALE GENOMIC DNA]</scope>
    <source>
        <strain evidence="5 6">Z23</strain>
    </source>
</reference>
<dbReference type="PANTHER" id="PTHR43362:SF1">
    <property type="entry name" value="MANNITOL DEHYDROGENASE 2-RELATED"/>
    <property type="match status" value="1"/>
</dbReference>
<dbReference type="Gene3D" id="3.40.50.720">
    <property type="entry name" value="NAD(P)-binding Rossmann-like Domain"/>
    <property type="match status" value="1"/>
</dbReference>
<proteinExistence type="predicted"/>
<dbReference type="SUPFAM" id="SSF51735">
    <property type="entry name" value="NAD(P)-binding Rossmann-fold domains"/>
    <property type="match status" value="1"/>
</dbReference>
<dbReference type="InterPro" id="IPR013118">
    <property type="entry name" value="Mannitol_DH_C"/>
</dbReference>
<dbReference type="RefSeq" id="WP_122139822.1">
    <property type="nucleotide sequence ID" value="NZ_RFLX01000001.1"/>
</dbReference>
<dbReference type="Pfam" id="PF08125">
    <property type="entry name" value="Mannitol_dh_C"/>
    <property type="match status" value="1"/>
</dbReference>
<keyword evidence="1" id="KW-0560">Oxidoreductase</keyword>
<protein>
    <submittedName>
        <fullName evidence="5">Mannitol dehydrogenase family protein</fullName>
    </submittedName>
</protein>
<dbReference type="SUPFAM" id="SSF48179">
    <property type="entry name" value="6-phosphogluconate dehydrogenase C-terminal domain-like"/>
    <property type="match status" value="1"/>
</dbReference>